<dbReference type="AlphaFoldDB" id="A0A1C5AJG9"/>
<reference evidence="2" key="1">
    <citation type="submission" date="2016-06" db="EMBL/GenBank/DDBJ databases">
        <authorList>
            <person name="Varghese N."/>
            <person name="Submissions Spin"/>
        </authorList>
    </citation>
    <scope>NUCLEOTIDE SEQUENCE [LARGE SCALE GENOMIC DNA]</scope>
    <source>
        <strain evidence="2">DSM 44830</strain>
    </source>
</reference>
<protein>
    <submittedName>
        <fullName evidence="1">Uncharacterized protein</fullName>
    </submittedName>
</protein>
<gene>
    <name evidence="1" type="ORF">GA0070564_11164</name>
</gene>
<evidence type="ECO:0000313" key="2">
    <source>
        <dbReference type="Proteomes" id="UP000199504"/>
    </source>
</evidence>
<dbReference type="OrthoDB" id="3393974at2"/>
<keyword evidence="2" id="KW-1185">Reference proteome</keyword>
<accession>A0A1C5AJG9</accession>
<organism evidence="1 2">
    <name type="scientific">Micromonospora mirobrigensis</name>
    <dbReference type="NCBI Taxonomy" id="262898"/>
    <lineage>
        <taxon>Bacteria</taxon>
        <taxon>Bacillati</taxon>
        <taxon>Actinomycetota</taxon>
        <taxon>Actinomycetes</taxon>
        <taxon>Micromonosporales</taxon>
        <taxon>Micromonosporaceae</taxon>
        <taxon>Micromonospora</taxon>
    </lineage>
</organism>
<dbReference type="STRING" id="262898.GA0070564_11164"/>
<dbReference type="RefSeq" id="WP_091614974.1">
    <property type="nucleotide sequence ID" value="NZ_FMCX01000011.1"/>
</dbReference>
<evidence type="ECO:0000313" key="1">
    <source>
        <dbReference type="EMBL" id="SCF45221.1"/>
    </source>
</evidence>
<dbReference type="Proteomes" id="UP000199504">
    <property type="component" value="Unassembled WGS sequence"/>
</dbReference>
<name>A0A1C5AJG9_9ACTN</name>
<dbReference type="EMBL" id="FMCX01000011">
    <property type="protein sequence ID" value="SCF45221.1"/>
    <property type="molecule type" value="Genomic_DNA"/>
</dbReference>
<proteinExistence type="predicted"/>
<sequence length="73" mass="7835">MVELRYKMIMALNAADLGSPICEQVAAICAEIAEQHCDELGHTPVVRSGEIAELANGEPALGWAPTETGQRAW</sequence>